<accession>A0AAW1N313</accession>
<reference evidence="1 2" key="1">
    <citation type="journal article" date="2024" name="BMC Genomics">
        <title>De novo assembly and annotation of Popillia japonica's genome with initial clues to its potential as an invasive pest.</title>
        <authorList>
            <person name="Cucini C."/>
            <person name="Boschi S."/>
            <person name="Funari R."/>
            <person name="Cardaioli E."/>
            <person name="Iannotti N."/>
            <person name="Marturano G."/>
            <person name="Paoli F."/>
            <person name="Bruttini M."/>
            <person name="Carapelli A."/>
            <person name="Frati F."/>
            <person name="Nardi F."/>
        </authorList>
    </citation>
    <scope>NUCLEOTIDE SEQUENCE [LARGE SCALE GENOMIC DNA]</scope>
    <source>
        <strain evidence="1">DMR45628</strain>
    </source>
</reference>
<organism evidence="1 2">
    <name type="scientific">Popillia japonica</name>
    <name type="common">Japanese beetle</name>
    <dbReference type="NCBI Taxonomy" id="7064"/>
    <lineage>
        <taxon>Eukaryota</taxon>
        <taxon>Metazoa</taxon>
        <taxon>Ecdysozoa</taxon>
        <taxon>Arthropoda</taxon>
        <taxon>Hexapoda</taxon>
        <taxon>Insecta</taxon>
        <taxon>Pterygota</taxon>
        <taxon>Neoptera</taxon>
        <taxon>Endopterygota</taxon>
        <taxon>Coleoptera</taxon>
        <taxon>Polyphaga</taxon>
        <taxon>Scarabaeiformia</taxon>
        <taxon>Scarabaeidae</taxon>
        <taxon>Rutelinae</taxon>
        <taxon>Popillia</taxon>
    </lineage>
</organism>
<gene>
    <name evidence="1" type="ORF">QE152_g1368</name>
</gene>
<evidence type="ECO:0000313" key="1">
    <source>
        <dbReference type="EMBL" id="KAK9754357.1"/>
    </source>
</evidence>
<keyword evidence="2" id="KW-1185">Reference proteome</keyword>
<dbReference type="AlphaFoldDB" id="A0AAW1N313"/>
<proteinExistence type="predicted"/>
<dbReference type="Proteomes" id="UP001458880">
    <property type="component" value="Unassembled WGS sequence"/>
</dbReference>
<dbReference type="EMBL" id="JASPKY010000008">
    <property type="protein sequence ID" value="KAK9754357.1"/>
    <property type="molecule type" value="Genomic_DNA"/>
</dbReference>
<protein>
    <submittedName>
        <fullName evidence="1">Uncharacterized protein</fullName>
    </submittedName>
</protein>
<comment type="caution">
    <text evidence="1">The sequence shown here is derived from an EMBL/GenBank/DDBJ whole genome shotgun (WGS) entry which is preliminary data.</text>
</comment>
<dbReference type="PANTHER" id="PTHR47331">
    <property type="entry name" value="PHD-TYPE DOMAIN-CONTAINING PROTEIN"/>
    <property type="match status" value="1"/>
</dbReference>
<sequence length="330" mass="37725">MATRPLNPHAIPINTRANHFIQAASCVIIVRAITQSIIVKNFYHCPVKTKLLKSTITSKVKASLRLIISEVFLWTDSTIVLAWIQTPPNLLKTFVANRIAQIQDLTNGNSWRHVPTSSNAADPLSRGMSAQELTRSELWWRGPEWLAKNSDYWPASVTNNMKALPELRTSNQACISVARINFVAIENFSSFPKLQRVVAYCQRFIHNCRMKEKYLSKCLTPQEVVAYCQRFIHNCRMKEKYLSKCLTPQELFNATMLIVKVVQSESFSQELKDIRGTDEQGLLRVGGRLKHSDLPYETKHPVTGINPRLLLAYSWTRYSQTNCVPMYPLL</sequence>
<evidence type="ECO:0000313" key="2">
    <source>
        <dbReference type="Proteomes" id="UP001458880"/>
    </source>
</evidence>
<name>A0AAW1N313_POPJA</name>